<reference evidence="6" key="1">
    <citation type="submission" date="2017-01" db="EMBL/GenBank/DDBJ databases">
        <title>Comparative genomics of anhydrobiosis in the tardigrade Hypsibius dujardini.</title>
        <authorList>
            <person name="Yoshida Y."/>
            <person name="Koutsovoulos G."/>
            <person name="Laetsch D."/>
            <person name="Stevens L."/>
            <person name="Kumar S."/>
            <person name="Horikawa D."/>
            <person name="Ishino K."/>
            <person name="Komine S."/>
            <person name="Tomita M."/>
            <person name="Blaxter M."/>
            <person name="Arakawa K."/>
        </authorList>
    </citation>
    <scope>NUCLEOTIDE SEQUENCE [LARGE SCALE GENOMIC DNA]</scope>
    <source>
        <strain evidence="6">Z151</strain>
    </source>
</reference>
<dbReference type="GO" id="GO:0005975">
    <property type="term" value="P:carbohydrate metabolic process"/>
    <property type="evidence" value="ECO:0007669"/>
    <property type="project" value="InterPro"/>
</dbReference>
<feature type="domain" description="Glycosyl hydrolase family 13 catalytic" evidence="4">
    <location>
        <begin position="119"/>
        <end position="508"/>
    </location>
</feature>
<dbReference type="EMBL" id="MTYJ01000253">
    <property type="protein sequence ID" value="OWA52149.1"/>
    <property type="molecule type" value="Genomic_DNA"/>
</dbReference>
<comment type="catalytic activity">
    <reaction evidence="1">
        <text>Hydrolysis of terminal, non-reducing (1-&gt;4)-linked alpha-D-glucose residues with release of alpha-D-glucose.</text>
        <dbReference type="EC" id="3.2.1.20"/>
    </reaction>
</comment>
<evidence type="ECO:0000256" key="3">
    <source>
        <dbReference type="SAM" id="Phobius"/>
    </source>
</evidence>
<dbReference type="AlphaFoldDB" id="A0A9X6NMA8"/>
<organism evidence="5 6">
    <name type="scientific">Hypsibius exemplaris</name>
    <name type="common">Freshwater tardigrade</name>
    <dbReference type="NCBI Taxonomy" id="2072580"/>
    <lineage>
        <taxon>Eukaryota</taxon>
        <taxon>Metazoa</taxon>
        <taxon>Ecdysozoa</taxon>
        <taxon>Tardigrada</taxon>
        <taxon>Eutardigrada</taxon>
        <taxon>Parachela</taxon>
        <taxon>Hypsibioidea</taxon>
        <taxon>Hypsibiidae</taxon>
        <taxon>Hypsibius</taxon>
    </lineage>
</organism>
<dbReference type="GO" id="GO:0004558">
    <property type="term" value="F:alpha-1,4-glucosidase activity"/>
    <property type="evidence" value="ECO:0007669"/>
    <property type="project" value="UniProtKB-EC"/>
</dbReference>
<dbReference type="InterPro" id="IPR045857">
    <property type="entry name" value="O16G_dom_2"/>
</dbReference>
<dbReference type="EC" id="3.2.1.20" evidence="2"/>
<dbReference type="Pfam" id="PF00128">
    <property type="entry name" value="Alpha-amylase"/>
    <property type="match status" value="2"/>
</dbReference>
<sequence>MATPSGEYFHHQTVRIVKNGQTTFTVIEKDETTNGLLIQRTNSGTPAAKCNGEVFTRADLMKYKEAPFWSRFRMCLLLLLWVAIFGLTGGAVYLVASSGRACAEENWATGWWRNSLMYQINVRTFQDSDSDGIGDLAGVRSRLDYLQSIKVETIVLNPIFMGVHGNSFAVTDFSNIDPQIGTLQDFNELVADVHARNMTIVIDFVVTHTAREHAWFPPSEMATPAFSADVIQTRDFYVWHDGVWDTSELDYQGRTIPGPPNSWKTRDDGRSTAWTWSGTRKQYHLHHLSNALPTLNYASETLKNVMDDVLRFWLRRGVDGFRVLTVKDIFPGPSKYIANLSDPALPVETTALLKRWRGIMDTPSSGGRSGIHKVLIVDGEGVSISQLGIFGVDLVVNANLMKWNSTVKNPGQHIAALIDSALKTATHRNPVSWAVGNYDEHRAASRVGSLELVDAVNIIYMLLPGTVMAFYGDELGLKDAAQSSPRDRNYPADGPQITPMLWTLDALAGFTNSSNGPWISIPKPHQRSDVQSQLQTRRSHLKVFQQLAELRKTSAMRNAAYRAGVVGETVFSFVRQLKWGSGYLILVDLRKNGLLESHPREYSLSSAQLKGTGVLALGSVSLYNTKNGGPNPLAKQNATVDLSGSIVLRESEAVVIRFPA</sequence>
<dbReference type="Gene3D" id="3.90.400.10">
    <property type="entry name" value="Oligo-1,6-glucosidase, Domain 2"/>
    <property type="match status" value="1"/>
</dbReference>
<evidence type="ECO:0000256" key="1">
    <source>
        <dbReference type="ARBA" id="ARBA00001657"/>
    </source>
</evidence>
<keyword evidence="3" id="KW-0812">Transmembrane</keyword>
<dbReference type="SUPFAM" id="SSF51445">
    <property type="entry name" value="(Trans)glycosidases"/>
    <property type="match status" value="1"/>
</dbReference>
<dbReference type="Gene3D" id="3.20.20.80">
    <property type="entry name" value="Glycosidases"/>
    <property type="match status" value="1"/>
</dbReference>
<dbReference type="SMART" id="SM00642">
    <property type="entry name" value="Aamy"/>
    <property type="match status" value="1"/>
</dbReference>
<dbReference type="InterPro" id="IPR006047">
    <property type="entry name" value="GH13_cat_dom"/>
</dbReference>
<gene>
    <name evidence="5" type="ORF">BV898_16610</name>
</gene>
<dbReference type="InterPro" id="IPR031984">
    <property type="entry name" value="SLC3A2_N"/>
</dbReference>
<keyword evidence="3" id="KW-1133">Transmembrane helix</keyword>
<evidence type="ECO:0000313" key="5">
    <source>
        <dbReference type="EMBL" id="OWA52149.1"/>
    </source>
</evidence>
<evidence type="ECO:0000259" key="4">
    <source>
        <dbReference type="SMART" id="SM00642"/>
    </source>
</evidence>
<feature type="transmembrane region" description="Helical" evidence="3">
    <location>
        <begin position="74"/>
        <end position="96"/>
    </location>
</feature>
<dbReference type="Proteomes" id="UP000192578">
    <property type="component" value="Unassembled WGS sequence"/>
</dbReference>
<dbReference type="OrthoDB" id="1740265at2759"/>
<dbReference type="PANTHER" id="PTHR10357:SF179">
    <property type="entry name" value="NEUTRAL AND BASIC AMINO ACID TRANSPORT PROTEIN RBAT"/>
    <property type="match status" value="1"/>
</dbReference>
<keyword evidence="6" id="KW-1185">Reference proteome</keyword>
<proteinExistence type="predicted"/>
<dbReference type="Pfam" id="PF16028">
    <property type="entry name" value="SLC3A2_N"/>
    <property type="match status" value="1"/>
</dbReference>
<name>A0A9X6NMA8_HYPEX</name>
<comment type="caution">
    <text evidence="5">The sequence shown here is derived from an EMBL/GenBank/DDBJ whole genome shotgun (WGS) entry which is preliminary data.</text>
</comment>
<evidence type="ECO:0000256" key="2">
    <source>
        <dbReference type="ARBA" id="ARBA00012741"/>
    </source>
</evidence>
<dbReference type="InterPro" id="IPR017853">
    <property type="entry name" value="GH"/>
</dbReference>
<accession>A0A9X6NMA8</accession>
<dbReference type="PANTHER" id="PTHR10357">
    <property type="entry name" value="ALPHA-AMYLASE FAMILY MEMBER"/>
    <property type="match status" value="1"/>
</dbReference>
<evidence type="ECO:0000313" key="6">
    <source>
        <dbReference type="Proteomes" id="UP000192578"/>
    </source>
</evidence>
<keyword evidence="3" id="KW-0472">Membrane</keyword>
<protein>
    <recommendedName>
        <fullName evidence="2">alpha-glucosidase</fullName>
        <ecNumber evidence="2">3.2.1.20</ecNumber>
    </recommendedName>
</protein>